<organism evidence="2 3">
    <name type="scientific">Bacteroides oleiciplenus YIT 12058</name>
    <dbReference type="NCBI Taxonomy" id="742727"/>
    <lineage>
        <taxon>Bacteria</taxon>
        <taxon>Pseudomonadati</taxon>
        <taxon>Bacteroidota</taxon>
        <taxon>Bacteroidia</taxon>
        <taxon>Bacteroidales</taxon>
        <taxon>Bacteroidaceae</taxon>
        <taxon>Bacteroides</taxon>
    </lineage>
</organism>
<gene>
    <name evidence="2" type="ORF">HMPREF9447_05085</name>
</gene>
<dbReference type="AlphaFoldDB" id="K9DWK7"/>
<name>K9DWK7_9BACE</name>
<feature type="transmembrane region" description="Helical" evidence="1">
    <location>
        <begin position="35"/>
        <end position="53"/>
    </location>
</feature>
<dbReference type="EMBL" id="ADLF01000024">
    <property type="protein sequence ID" value="EKU87626.1"/>
    <property type="molecule type" value="Genomic_DNA"/>
</dbReference>
<keyword evidence="1" id="KW-0812">Transmembrane</keyword>
<reference evidence="2 3" key="1">
    <citation type="submission" date="2012-09" db="EMBL/GenBank/DDBJ databases">
        <title>The Genome Sequence of Bacteroides oleiciplenus YIT 12058.</title>
        <authorList>
            <consortium name="The Broad Institute Genome Sequencing Platform"/>
            <person name="Earl A."/>
            <person name="Ward D."/>
            <person name="Feldgarden M."/>
            <person name="Gevers D."/>
            <person name="Morotomi M."/>
            <person name="Walker B."/>
            <person name="Young S.K."/>
            <person name="Zeng Q."/>
            <person name="Gargeya S."/>
            <person name="Fitzgerald M."/>
            <person name="Haas B."/>
            <person name="Abouelleil A."/>
            <person name="Alvarado L."/>
            <person name="Arachchi H.M."/>
            <person name="Berlin A.M."/>
            <person name="Chapman S.B."/>
            <person name="Goldberg J."/>
            <person name="Griggs A."/>
            <person name="Gujja S."/>
            <person name="Hansen M."/>
            <person name="Howarth C."/>
            <person name="Imamovic A."/>
            <person name="Larimer J."/>
            <person name="McCowen C."/>
            <person name="Montmayeur A."/>
            <person name="Murphy C."/>
            <person name="Neiman D."/>
            <person name="Pearson M."/>
            <person name="Priest M."/>
            <person name="Roberts A."/>
            <person name="Saif S."/>
            <person name="Shea T."/>
            <person name="Sisk P."/>
            <person name="Sykes S."/>
            <person name="Wortman J."/>
            <person name="Nusbaum C."/>
            <person name="Birren B."/>
        </authorList>
    </citation>
    <scope>NUCLEOTIDE SEQUENCE [LARGE SCALE GENOMIC DNA]</scope>
    <source>
        <strain evidence="2 3">YIT 12058</strain>
    </source>
</reference>
<keyword evidence="1" id="KW-1133">Transmembrane helix</keyword>
<evidence type="ECO:0000313" key="2">
    <source>
        <dbReference type="EMBL" id="EKU87626.1"/>
    </source>
</evidence>
<proteinExistence type="predicted"/>
<keyword evidence="3" id="KW-1185">Reference proteome</keyword>
<dbReference type="HOGENOM" id="CLU_2598758_0_0_10"/>
<dbReference type="Proteomes" id="UP000009872">
    <property type="component" value="Unassembled WGS sequence"/>
</dbReference>
<dbReference type="STRING" id="742727.HMPREF9447_05085"/>
<protein>
    <submittedName>
        <fullName evidence="2">Uncharacterized protein</fullName>
    </submittedName>
</protein>
<accession>K9DWK7</accession>
<sequence>MKENIDSATVYYNSVIPSLSVVKGIPNPTYKQRLYLVYICVSPFFLLFTFLIWRFTDHEKWIRVYARGEYKNRKQREQA</sequence>
<keyword evidence="1" id="KW-0472">Membrane</keyword>
<evidence type="ECO:0000313" key="3">
    <source>
        <dbReference type="Proteomes" id="UP000009872"/>
    </source>
</evidence>
<evidence type="ECO:0000256" key="1">
    <source>
        <dbReference type="SAM" id="Phobius"/>
    </source>
</evidence>
<comment type="caution">
    <text evidence="2">The sequence shown here is derived from an EMBL/GenBank/DDBJ whole genome shotgun (WGS) entry which is preliminary data.</text>
</comment>